<dbReference type="Proteomes" id="UP000005387">
    <property type="component" value="Unassembled WGS sequence"/>
</dbReference>
<protein>
    <recommendedName>
        <fullName evidence="3">Nucleotidyltransferase family protein</fullName>
    </recommendedName>
</protein>
<evidence type="ECO:0000313" key="2">
    <source>
        <dbReference type="Proteomes" id="UP000005387"/>
    </source>
</evidence>
<gene>
    <name evidence="1" type="ORF">PaecuDRAFT_0005</name>
</gene>
<dbReference type="Pfam" id="PF06042">
    <property type="entry name" value="NTP_transf_6"/>
    <property type="match status" value="1"/>
</dbReference>
<evidence type="ECO:0000313" key="1">
    <source>
        <dbReference type="EMBL" id="EFM12494.1"/>
    </source>
</evidence>
<accession>E0I4G3</accession>
<dbReference type="PANTHER" id="PTHR39166">
    <property type="entry name" value="BLL1166 PROTEIN"/>
    <property type="match status" value="1"/>
</dbReference>
<sequence>MRFLIIFEEQLKDYINNEPYLIEDLKLVSELNLPDCYIAAGYIRSMVWDRLQGLESRGKHSDIDVVFFDPTNLSEARDHAIEAELIARTGNEKWSVKNQARMHIQNGDAPYQNTTDAISYWPETATAIGVRLDPDNEIEIIAPYGLDDLFQMVVRRAPLFLDKAYYMRRVAGKNWKNQWSGIKIIEE</sequence>
<dbReference type="EMBL" id="AEDD01000001">
    <property type="protein sequence ID" value="EFM12494.1"/>
    <property type="molecule type" value="Genomic_DNA"/>
</dbReference>
<evidence type="ECO:0008006" key="3">
    <source>
        <dbReference type="Google" id="ProtNLM"/>
    </source>
</evidence>
<reference evidence="1 2" key="1">
    <citation type="submission" date="2010-07" db="EMBL/GenBank/DDBJ databases">
        <title>The draft genome of Paenibacillus curdlanolyticus YK9.</title>
        <authorList>
            <consortium name="US DOE Joint Genome Institute (JGI-PGF)"/>
            <person name="Lucas S."/>
            <person name="Copeland A."/>
            <person name="Lapidus A."/>
            <person name="Cheng J.-F."/>
            <person name="Bruce D."/>
            <person name="Goodwin L."/>
            <person name="Pitluck S."/>
            <person name="Land M.L."/>
            <person name="Hauser L."/>
            <person name="Chang Y.-J."/>
            <person name="Jeffries C."/>
            <person name="Anderson I.J."/>
            <person name="Johnson E."/>
            <person name="Loganathan U."/>
            <person name="Mulhopadhyay B."/>
            <person name="Kyrpides N."/>
            <person name="Woyke T.J."/>
        </authorList>
    </citation>
    <scope>NUCLEOTIDE SEQUENCE [LARGE SCALE GENOMIC DNA]</scope>
    <source>
        <strain evidence="1 2">YK9</strain>
    </source>
</reference>
<dbReference type="eggNOG" id="COG3575">
    <property type="taxonomic scope" value="Bacteria"/>
</dbReference>
<dbReference type="AlphaFoldDB" id="E0I4G3"/>
<organism evidence="1 2">
    <name type="scientific">Paenibacillus curdlanolyticus YK9</name>
    <dbReference type="NCBI Taxonomy" id="717606"/>
    <lineage>
        <taxon>Bacteria</taxon>
        <taxon>Bacillati</taxon>
        <taxon>Bacillota</taxon>
        <taxon>Bacilli</taxon>
        <taxon>Bacillales</taxon>
        <taxon>Paenibacillaceae</taxon>
        <taxon>Paenibacillus</taxon>
    </lineage>
</organism>
<dbReference type="PANTHER" id="PTHR39166:SF1">
    <property type="entry name" value="BLL1166 PROTEIN"/>
    <property type="match status" value="1"/>
</dbReference>
<proteinExistence type="predicted"/>
<dbReference type="RefSeq" id="WP_006036023.1">
    <property type="nucleotide sequence ID" value="NZ_AEDD01000001.1"/>
</dbReference>
<keyword evidence="2" id="KW-1185">Reference proteome</keyword>
<name>E0I4G3_9BACL</name>
<dbReference type="InterPro" id="IPR009267">
    <property type="entry name" value="NTP_transf_6"/>
</dbReference>
<dbReference type="STRING" id="717606.PaecuDRAFT_0005"/>